<sequence length="203" mass="21601">MTRRGLLSAASVLGLAALTACSDKDNSELADQANSADGKGYVSGDGSVTEFKEKDRGEPVDFEGTLFDGTPVKGSDLPGKPSLLNFWYAGCAPCRAEAPHLQKLFGEFGEAANFYGINLRDEQGTAEAFERNFGIQYPSVEDRAGGVLMDLSEYVPAQAVPTTLVLDSQGRVAARVLGQIDESVVRTLLQDQVEGKDSSSKNS</sequence>
<dbReference type="PROSITE" id="PS00194">
    <property type="entry name" value="THIOREDOXIN_1"/>
    <property type="match status" value="1"/>
</dbReference>
<protein>
    <submittedName>
        <fullName evidence="8">Redoxin domain-containing protein</fullName>
    </submittedName>
</protein>
<keyword evidence="2" id="KW-0201">Cytochrome c-type biogenesis</keyword>
<accession>A0A7K1LER9</accession>
<evidence type="ECO:0000256" key="1">
    <source>
        <dbReference type="ARBA" id="ARBA00004196"/>
    </source>
</evidence>
<dbReference type="InterPro" id="IPR036249">
    <property type="entry name" value="Thioredoxin-like_sf"/>
</dbReference>
<evidence type="ECO:0000256" key="6">
    <source>
        <dbReference type="SAM" id="MobiDB-lite"/>
    </source>
</evidence>
<dbReference type="Gene3D" id="3.40.30.10">
    <property type="entry name" value="Glutaredoxin"/>
    <property type="match status" value="1"/>
</dbReference>
<dbReference type="GO" id="GO:0017004">
    <property type="term" value="P:cytochrome complex assembly"/>
    <property type="evidence" value="ECO:0007669"/>
    <property type="project" value="UniProtKB-KW"/>
</dbReference>
<feature type="compositionally biased region" description="Basic and acidic residues" evidence="6">
    <location>
        <begin position="50"/>
        <end position="59"/>
    </location>
</feature>
<dbReference type="CDD" id="cd02966">
    <property type="entry name" value="TlpA_like_family"/>
    <property type="match status" value="1"/>
</dbReference>
<dbReference type="Pfam" id="PF00578">
    <property type="entry name" value="AhpC-TSA"/>
    <property type="match status" value="1"/>
</dbReference>
<dbReference type="SUPFAM" id="SSF52833">
    <property type="entry name" value="Thioredoxin-like"/>
    <property type="match status" value="1"/>
</dbReference>
<evidence type="ECO:0000313" key="8">
    <source>
        <dbReference type="EMBL" id="MUN53684.1"/>
    </source>
</evidence>
<comment type="subcellular location">
    <subcellularLocation>
        <location evidence="1">Cell envelope</location>
    </subcellularLocation>
</comment>
<evidence type="ECO:0000256" key="3">
    <source>
        <dbReference type="ARBA" id="ARBA00022968"/>
    </source>
</evidence>
<dbReference type="InterPro" id="IPR050553">
    <property type="entry name" value="Thioredoxin_ResA/DsbE_sf"/>
</dbReference>
<comment type="caution">
    <text evidence="8">The sequence shown here is derived from an EMBL/GenBank/DDBJ whole genome shotgun (WGS) entry which is preliminary data.</text>
</comment>
<feature type="region of interest" description="Disordered" evidence="6">
    <location>
        <begin position="31"/>
        <end position="60"/>
    </location>
</feature>
<evidence type="ECO:0000256" key="2">
    <source>
        <dbReference type="ARBA" id="ARBA00022748"/>
    </source>
</evidence>
<evidence type="ECO:0000256" key="5">
    <source>
        <dbReference type="ARBA" id="ARBA00023284"/>
    </source>
</evidence>
<feature type="domain" description="Thioredoxin" evidence="7">
    <location>
        <begin position="51"/>
        <end position="194"/>
    </location>
</feature>
<dbReference type="PROSITE" id="PS51352">
    <property type="entry name" value="THIOREDOXIN_2"/>
    <property type="match status" value="1"/>
</dbReference>
<evidence type="ECO:0000256" key="4">
    <source>
        <dbReference type="ARBA" id="ARBA00023157"/>
    </source>
</evidence>
<keyword evidence="5" id="KW-0676">Redox-active center</keyword>
<evidence type="ECO:0000259" key="7">
    <source>
        <dbReference type="PROSITE" id="PS51352"/>
    </source>
</evidence>
<gene>
    <name evidence="8" type="ORF">GMA10_00305</name>
</gene>
<keyword evidence="3" id="KW-0812">Transmembrane</keyword>
<dbReference type="EMBL" id="WOGT01000001">
    <property type="protein sequence ID" value="MUN53684.1"/>
    <property type="molecule type" value="Genomic_DNA"/>
</dbReference>
<dbReference type="InterPro" id="IPR013766">
    <property type="entry name" value="Thioredoxin_domain"/>
</dbReference>
<proteinExistence type="predicted"/>
<dbReference type="InterPro" id="IPR000866">
    <property type="entry name" value="AhpC/TSA"/>
</dbReference>
<dbReference type="GO" id="GO:0016209">
    <property type="term" value="F:antioxidant activity"/>
    <property type="evidence" value="ECO:0007669"/>
    <property type="project" value="InterPro"/>
</dbReference>
<keyword evidence="4" id="KW-1015">Disulfide bond</keyword>
<dbReference type="GO" id="GO:0030313">
    <property type="term" value="C:cell envelope"/>
    <property type="evidence" value="ECO:0007669"/>
    <property type="project" value="UniProtKB-SubCell"/>
</dbReference>
<evidence type="ECO:0000313" key="9">
    <source>
        <dbReference type="Proteomes" id="UP000462152"/>
    </source>
</evidence>
<dbReference type="OrthoDB" id="9796554at2"/>
<reference evidence="8 9" key="1">
    <citation type="submission" date="2019-12" db="EMBL/GenBank/DDBJ databases">
        <authorList>
            <person name="Li J."/>
            <person name="Shi Y."/>
            <person name="Xu G."/>
            <person name="Xiao D."/>
            <person name="Ran X."/>
        </authorList>
    </citation>
    <scope>NUCLEOTIDE SEQUENCE [LARGE SCALE GENOMIC DNA]</scope>
    <source>
        <strain evidence="8 9">JCM 15915</strain>
    </source>
</reference>
<dbReference type="PANTHER" id="PTHR42852:SF6">
    <property type="entry name" value="THIOL:DISULFIDE INTERCHANGE PROTEIN DSBE"/>
    <property type="match status" value="1"/>
</dbReference>
<keyword evidence="9" id="KW-1185">Reference proteome</keyword>
<name>A0A7K1LER9_9MICC</name>
<organism evidence="8 9">
    <name type="scientific">Rothia koreensis</name>
    <dbReference type="NCBI Taxonomy" id="592378"/>
    <lineage>
        <taxon>Bacteria</taxon>
        <taxon>Bacillati</taxon>
        <taxon>Actinomycetota</taxon>
        <taxon>Actinomycetes</taxon>
        <taxon>Micrococcales</taxon>
        <taxon>Micrococcaceae</taxon>
        <taxon>Rothia</taxon>
    </lineage>
</organism>
<dbReference type="InterPro" id="IPR017937">
    <property type="entry name" value="Thioredoxin_CS"/>
</dbReference>
<dbReference type="Proteomes" id="UP000462152">
    <property type="component" value="Unassembled WGS sequence"/>
</dbReference>
<keyword evidence="3" id="KW-0735">Signal-anchor</keyword>
<dbReference type="GO" id="GO:0016491">
    <property type="term" value="F:oxidoreductase activity"/>
    <property type="evidence" value="ECO:0007669"/>
    <property type="project" value="InterPro"/>
</dbReference>
<dbReference type="AlphaFoldDB" id="A0A7K1LER9"/>
<dbReference type="PANTHER" id="PTHR42852">
    <property type="entry name" value="THIOL:DISULFIDE INTERCHANGE PROTEIN DSBE"/>
    <property type="match status" value="1"/>
</dbReference>
<dbReference type="PROSITE" id="PS51257">
    <property type="entry name" value="PROKAR_LIPOPROTEIN"/>
    <property type="match status" value="1"/>
</dbReference>